<name>A0A3D6BP23_9FLAO</name>
<dbReference type="Proteomes" id="UP000263268">
    <property type="component" value="Unassembled WGS sequence"/>
</dbReference>
<dbReference type="RefSeq" id="WP_417873515.1">
    <property type="nucleotide sequence ID" value="NZ_JBLWYO010000016.1"/>
</dbReference>
<sequence length="75" mass="9062">MTINEFNLLENHIKFDLTFNQGTFIEYFINGNQRFALYSIFKLYVEVEYNSIENKIVNIISFDDGELLEKYSFFR</sequence>
<organism evidence="1 2">
    <name type="scientific">Xanthomarina gelatinilytica</name>
    <dbReference type="NCBI Taxonomy" id="1137281"/>
    <lineage>
        <taxon>Bacteria</taxon>
        <taxon>Pseudomonadati</taxon>
        <taxon>Bacteroidota</taxon>
        <taxon>Flavobacteriia</taxon>
        <taxon>Flavobacteriales</taxon>
        <taxon>Flavobacteriaceae</taxon>
        <taxon>Xanthomarina</taxon>
    </lineage>
</organism>
<protein>
    <submittedName>
        <fullName evidence="1">Uncharacterized protein</fullName>
    </submittedName>
</protein>
<accession>A0A3D6BP23</accession>
<dbReference type="AlphaFoldDB" id="A0A3D6BP23"/>
<evidence type="ECO:0000313" key="2">
    <source>
        <dbReference type="Proteomes" id="UP000263268"/>
    </source>
</evidence>
<proteinExistence type="predicted"/>
<dbReference type="EMBL" id="DPRK01000079">
    <property type="protein sequence ID" value="HCY80933.1"/>
    <property type="molecule type" value="Genomic_DNA"/>
</dbReference>
<comment type="caution">
    <text evidence="1">The sequence shown here is derived from an EMBL/GenBank/DDBJ whole genome shotgun (WGS) entry which is preliminary data.</text>
</comment>
<gene>
    <name evidence="1" type="ORF">DHV22_04660</name>
</gene>
<evidence type="ECO:0000313" key="1">
    <source>
        <dbReference type="EMBL" id="HCY80933.1"/>
    </source>
</evidence>
<reference evidence="1 2" key="1">
    <citation type="journal article" date="2018" name="Nat. Biotechnol.">
        <title>A standardized bacterial taxonomy based on genome phylogeny substantially revises the tree of life.</title>
        <authorList>
            <person name="Parks D.H."/>
            <person name="Chuvochina M."/>
            <person name="Waite D.W."/>
            <person name="Rinke C."/>
            <person name="Skarshewski A."/>
            <person name="Chaumeil P.A."/>
            <person name="Hugenholtz P."/>
        </authorList>
    </citation>
    <scope>NUCLEOTIDE SEQUENCE [LARGE SCALE GENOMIC DNA]</scope>
    <source>
        <strain evidence="1">UBA10227</strain>
    </source>
</reference>